<dbReference type="EMBL" id="CP046171">
    <property type="protein sequence ID" value="QIS05950.1"/>
    <property type="molecule type" value="Genomic_DNA"/>
</dbReference>
<accession>A0A6G9XYL6</accession>
<dbReference type="Gene3D" id="1.10.260.40">
    <property type="entry name" value="lambda repressor-like DNA-binding domains"/>
    <property type="match status" value="1"/>
</dbReference>
<dbReference type="Pfam" id="PF19054">
    <property type="entry name" value="DUF5753"/>
    <property type="match status" value="1"/>
</dbReference>
<organism evidence="2 3">
    <name type="scientific">Nocardia brasiliensis</name>
    <dbReference type="NCBI Taxonomy" id="37326"/>
    <lineage>
        <taxon>Bacteria</taxon>
        <taxon>Bacillati</taxon>
        <taxon>Actinomycetota</taxon>
        <taxon>Actinomycetes</taxon>
        <taxon>Mycobacteriales</taxon>
        <taxon>Nocardiaceae</taxon>
        <taxon>Nocardia</taxon>
    </lineage>
</organism>
<name>A0A6G9XYL6_NOCBR</name>
<evidence type="ECO:0000259" key="1">
    <source>
        <dbReference type="PROSITE" id="PS50943"/>
    </source>
</evidence>
<feature type="domain" description="HTH cro/C1-type" evidence="1">
    <location>
        <begin position="17"/>
        <end position="71"/>
    </location>
</feature>
<dbReference type="SMART" id="SM00530">
    <property type="entry name" value="HTH_XRE"/>
    <property type="match status" value="1"/>
</dbReference>
<dbReference type="InterPro" id="IPR043917">
    <property type="entry name" value="DUF5753"/>
</dbReference>
<dbReference type="GO" id="GO:0003677">
    <property type="term" value="F:DNA binding"/>
    <property type="evidence" value="ECO:0007669"/>
    <property type="project" value="InterPro"/>
</dbReference>
<dbReference type="InterPro" id="IPR001387">
    <property type="entry name" value="Cro/C1-type_HTH"/>
</dbReference>
<evidence type="ECO:0000313" key="2">
    <source>
        <dbReference type="EMBL" id="QIS05950.1"/>
    </source>
</evidence>
<dbReference type="AlphaFoldDB" id="A0A6G9XYL6"/>
<protein>
    <submittedName>
        <fullName evidence="2">Helix-turn-helix domain-containing protein</fullName>
    </submittedName>
</protein>
<dbReference type="CDD" id="cd00093">
    <property type="entry name" value="HTH_XRE"/>
    <property type="match status" value="1"/>
</dbReference>
<dbReference type="InterPro" id="IPR010982">
    <property type="entry name" value="Lambda_DNA-bd_dom_sf"/>
</dbReference>
<dbReference type="Pfam" id="PF13560">
    <property type="entry name" value="HTH_31"/>
    <property type="match status" value="1"/>
</dbReference>
<gene>
    <name evidence="2" type="ORF">F5X71_29825</name>
</gene>
<reference evidence="2 3" key="1">
    <citation type="journal article" date="2019" name="ACS Chem. Biol.">
        <title>Identification and Mobilization of a Cryptic Antibiotic Biosynthesis Gene Locus from a Human-Pathogenic Nocardia Isolate.</title>
        <authorList>
            <person name="Herisse M."/>
            <person name="Ishida K."/>
            <person name="Porter J.L."/>
            <person name="Howden B."/>
            <person name="Hertweck C."/>
            <person name="Stinear T.P."/>
            <person name="Pidot S.J."/>
        </authorList>
    </citation>
    <scope>NUCLEOTIDE SEQUENCE [LARGE SCALE GENOMIC DNA]</scope>
    <source>
        <strain evidence="2 3">AUSMDU00024985</strain>
    </source>
</reference>
<sequence>MAETGSTLPKRQLGRHLRDWRQRNNMTIAQAAELMEWSESTLQRLETGNAEKIRWRDVKELCGLYNVPGELAQAFIGLAQQANVKSWWHEYGDLIPENFDVYVDLESSASQLTVYQPDLIPGLLQTADYARHLARDAYPEDTPSELAGRVQIKIHRQSLITRSRKPAKLNVVIHEAALRRVVGGPQVMAAQLRHLADLSTEANITIRLLPFTAGVPMGDPIGPFVILSFGLDPKGKPVAPTIVYLENYLGDLYLEKPVAVDRYHRAYEVLEDRALTEVESRDRFRQVAREYAP</sequence>
<dbReference type="PROSITE" id="PS50943">
    <property type="entry name" value="HTH_CROC1"/>
    <property type="match status" value="1"/>
</dbReference>
<proteinExistence type="predicted"/>
<dbReference type="Proteomes" id="UP000501705">
    <property type="component" value="Chromosome"/>
</dbReference>
<dbReference type="SUPFAM" id="SSF47413">
    <property type="entry name" value="lambda repressor-like DNA-binding domains"/>
    <property type="match status" value="1"/>
</dbReference>
<evidence type="ECO:0000313" key="3">
    <source>
        <dbReference type="Proteomes" id="UP000501705"/>
    </source>
</evidence>
<dbReference type="RefSeq" id="WP_167465001.1">
    <property type="nucleotide sequence ID" value="NZ_CP046171.1"/>
</dbReference>